<dbReference type="SUPFAM" id="SSF53795">
    <property type="entry name" value="PEP carboxykinase-like"/>
    <property type="match status" value="1"/>
</dbReference>
<evidence type="ECO:0000256" key="6">
    <source>
        <dbReference type="ARBA" id="ARBA00022723"/>
    </source>
</evidence>
<dbReference type="SUPFAM" id="SSF75138">
    <property type="entry name" value="HprK N-terminal domain-like"/>
    <property type="match status" value="1"/>
</dbReference>
<evidence type="ECO:0000259" key="15">
    <source>
        <dbReference type="Pfam" id="PF02603"/>
    </source>
</evidence>
<protein>
    <recommendedName>
        <fullName evidence="14">HPr kinase/phosphorylase</fullName>
        <shortName evidence="14">HPrK/P</shortName>
        <ecNumber evidence="14">2.7.11.-</ecNumber>
        <ecNumber evidence="14">2.7.4.-</ecNumber>
    </recommendedName>
    <alternativeName>
        <fullName evidence="14">HPr(Ser) kinase/phosphorylase</fullName>
    </alternativeName>
</protein>
<sequence length="303" mass="34238">MGLTMEKLARDLKLDIVVEGKANTEIDVNDISRPGLQFAGYYDYFAYSRIQILGKVEWSYLETLDADVRKERLKKFFEFDIPCIIIARGLDPHPELLKFAREKKVWVLKCNCITTRLVNKLINYFDRELAKKTTMHGVLMDVYGVGILITGESGIGKSETALELLKRGHILISDDAVDIKRIDGILYGTSPYITAGMMEVRGLGIIDVSALYGLSSVAEEKTVNLVVQLEQWRDDKDYDRLGVDSETIDILGIPVKRIVLPIRPGRNIAVIIEAAAANYRYGLRTKVSPVETIDKRIDEILKR</sequence>
<dbReference type="PANTHER" id="PTHR30305:SF1">
    <property type="entry name" value="HPR KINASE_PHOSPHORYLASE"/>
    <property type="match status" value="1"/>
</dbReference>
<dbReference type="EC" id="2.7.11.-" evidence="14"/>
<dbReference type="Proteomes" id="UP000295325">
    <property type="component" value="Unassembled WGS sequence"/>
</dbReference>
<comment type="caution">
    <text evidence="17">The sequence shown here is derived from an EMBL/GenBank/DDBJ whole genome shotgun (WGS) entry which is preliminary data.</text>
</comment>
<organism evidence="17 18">
    <name type="scientific">Fonticella tunisiensis</name>
    <dbReference type="NCBI Taxonomy" id="1096341"/>
    <lineage>
        <taxon>Bacteria</taxon>
        <taxon>Bacillati</taxon>
        <taxon>Bacillota</taxon>
        <taxon>Clostridia</taxon>
        <taxon>Eubacteriales</taxon>
        <taxon>Clostridiaceae</taxon>
        <taxon>Fonticella</taxon>
    </lineage>
</organism>
<evidence type="ECO:0000256" key="7">
    <source>
        <dbReference type="ARBA" id="ARBA00022741"/>
    </source>
</evidence>
<keyword evidence="10 14" id="KW-0460">Magnesium</keyword>
<dbReference type="RefSeq" id="WP_133628410.1">
    <property type="nucleotide sequence ID" value="NZ_SOAZ01000013.1"/>
</dbReference>
<keyword evidence="12 14" id="KW-0119">Carbohydrate metabolism</keyword>
<keyword evidence="11 14" id="KW-0511">Multifunctional enzyme</keyword>
<proteinExistence type="inferred from homology"/>
<evidence type="ECO:0000256" key="3">
    <source>
        <dbReference type="ARBA" id="ARBA00006883"/>
    </source>
</evidence>
<accession>A0A4R7KKZ1</accession>
<dbReference type="HAMAP" id="MF_01249">
    <property type="entry name" value="HPr_kinase"/>
    <property type="match status" value="1"/>
</dbReference>
<evidence type="ECO:0000256" key="4">
    <source>
        <dbReference type="ARBA" id="ARBA00022527"/>
    </source>
</evidence>
<dbReference type="Pfam" id="PF02603">
    <property type="entry name" value="Hpr_kinase_N"/>
    <property type="match status" value="1"/>
</dbReference>
<keyword evidence="7 14" id="KW-0547">Nucleotide-binding</keyword>
<keyword evidence="8 14" id="KW-0418">Kinase</keyword>
<comment type="subunit">
    <text evidence="14">Homohexamer.</text>
</comment>
<dbReference type="InterPro" id="IPR027417">
    <property type="entry name" value="P-loop_NTPase"/>
</dbReference>
<feature type="active site" evidence="14">
    <location>
        <position position="157"/>
    </location>
</feature>
<dbReference type="InterPro" id="IPR003755">
    <property type="entry name" value="HPr(Ser)_kin/Pase"/>
</dbReference>
<evidence type="ECO:0000313" key="17">
    <source>
        <dbReference type="EMBL" id="TDT56521.1"/>
    </source>
</evidence>
<dbReference type="EMBL" id="SOAZ01000013">
    <property type="protein sequence ID" value="TDT56521.1"/>
    <property type="molecule type" value="Genomic_DNA"/>
</dbReference>
<feature type="binding site" evidence="14">
    <location>
        <begin position="151"/>
        <end position="158"/>
    </location>
    <ligand>
        <name>ATP</name>
        <dbReference type="ChEBI" id="CHEBI:30616"/>
    </ligand>
</feature>
<evidence type="ECO:0000256" key="13">
    <source>
        <dbReference type="ARBA" id="ARBA00047657"/>
    </source>
</evidence>
<evidence type="ECO:0000256" key="10">
    <source>
        <dbReference type="ARBA" id="ARBA00022842"/>
    </source>
</evidence>
<evidence type="ECO:0000256" key="2">
    <source>
        <dbReference type="ARBA" id="ARBA00001946"/>
    </source>
</evidence>
<keyword evidence="18" id="KW-1185">Reference proteome</keyword>
<comment type="cofactor">
    <cofactor evidence="2 14">
        <name>Mg(2+)</name>
        <dbReference type="ChEBI" id="CHEBI:18420"/>
    </cofactor>
</comment>
<comment type="similarity">
    <text evidence="3 14">Belongs to the HPrK/P family.</text>
</comment>
<dbReference type="InterPro" id="IPR011104">
    <property type="entry name" value="Hpr_kin/Pase_C"/>
</dbReference>
<dbReference type="OrthoDB" id="9778803at2"/>
<dbReference type="Gene3D" id="3.40.50.300">
    <property type="entry name" value="P-loop containing nucleotide triphosphate hydrolases"/>
    <property type="match status" value="1"/>
</dbReference>
<keyword evidence="4 14" id="KW-0723">Serine/threonine-protein kinase</keyword>
<evidence type="ECO:0000256" key="9">
    <source>
        <dbReference type="ARBA" id="ARBA00022840"/>
    </source>
</evidence>
<comment type="catalytic activity">
    <reaction evidence="1 14">
        <text>[HPr protein]-L-serine + ATP = [HPr protein]-O-phospho-L-serine + ADP + H(+)</text>
        <dbReference type="Rhea" id="RHEA:46600"/>
        <dbReference type="Rhea" id="RHEA-COMP:11602"/>
        <dbReference type="Rhea" id="RHEA-COMP:11603"/>
        <dbReference type="ChEBI" id="CHEBI:15378"/>
        <dbReference type="ChEBI" id="CHEBI:29999"/>
        <dbReference type="ChEBI" id="CHEBI:30616"/>
        <dbReference type="ChEBI" id="CHEBI:83421"/>
        <dbReference type="ChEBI" id="CHEBI:456216"/>
    </reaction>
</comment>
<dbReference type="FunFam" id="3.40.50.300:FF:000174">
    <property type="entry name" value="HPr kinase/phosphorylase"/>
    <property type="match status" value="1"/>
</dbReference>
<comment type="domain">
    <text evidence="14">The Walker A ATP-binding motif also binds Pi and PPi.</text>
</comment>
<keyword evidence="6 14" id="KW-0479">Metal-binding</keyword>
<evidence type="ECO:0000256" key="11">
    <source>
        <dbReference type="ARBA" id="ARBA00023268"/>
    </source>
</evidence>
<dbReference type="InterPro" id="IPR011126">
    <property type="entry name" value="Hpr_kin/Pase_Hpr_N"/>
</dbReference>
<dbReference type="PANTHER" id="PTHR30305">
    <property type="entry name" value="PROTEIN YJDM-RELATED"/>
    <property type="match status" value="1"/>
</dbReference>
<reference evidence="17 18" key="1">
    <citation type="submission" date="2019-03" db="EMBL/GenBank/DDBJ databases">
        <title>Genomic Encyclopedia of Type Strains, Phase IV (KMG-IV): sequencing the most valuable type-strain genomes for metagenomic binning, comparative biology and taxonomic classification.</title>
        <authorList>
            <person name="Goeker M."/>
        </authorList>
    </citation>
    <scope>NUCLEOTIDE SEQUENCE [LARGE SCALE GENOMIC DNA]</scope>
    <source>
        <strain evidence="17 18">DSM 24455</strain>
    </source>
</reference>
<feature type="active site" evidence="14">
    <location>
        <position position="136"/>
    </location>
</feature>
<name>A0A4R7KKZ1_9CLOT</name>
<dbReference type="Gene3D" id="3.40.1390.20">
    <property type="entry name" value="HprK N-terminal domain-like"/>
    <property type="match status" value="1"/>
</dbReference>
<comment type="miscellaneous">
    <text evidence="14">Both phosphorylation and phosphorolysis are carried out by the same active site and suggest a common mechanism for both reactions.</text>
</comment>
<comment type="catalytic activity">
    <reaction evidence="13 14">
        <text>[HPr protein]-O-phospho-L-serine + phosphate + H(+) = [HPr protein]-L-serine + diphosphate</text>
        <dbReference type="Rhea" id="RHEA:46604"/>
        <dbReference type="Rhea" id="RHEA-COMP:11602"/>
        <dbReference type="Rhea" id="RHEA-COMP:11603"/>
        <dbReference type="ChEBI" id="CHEBI:15378"/>
        <dbReference type="ChEBI" id="CHEBI:29999"/>
        <dbReference type="ChEBI" id="CHEBI:33019"/>
        <dbReference type="ChEBI" id="CHEBI:43474"/>
        <dbReference type="ChEBI" id="CHEBI:83421"/>
    </reaction>
</comment>
<dbReference type="GO" id="GO:0004712">
    <property type="term" value="F:protein serine/threonine/tyrosine kinase activity"/>
    <property type="evidence" value="ECO:0007669"/>
    <property type="project" value="UniProtKB-UniRule"/>
</dbReference>
<comment type="function">
    <text evidence="14">Catalyzes the ATP- as well as the pyrophosphate-dependent phosphorylation of a specific serine residue in HPr, a phosphocarrier protein of the phosphoenolpyruvate-dependent sugar phosphotransferase system (PTS). HprK/P also catalyzes the pyrophosphate-producing, inorganic phosphate-dependent dephosphorylation (phosphorolysis) of seryl-phosphorylated HPr (P-Ser-HPr). The two antagonistic activities of HprK/P are regulated by several intracellular metabolites, which change their concentration in response to the absence or presence of rapidly metabolisable carbon sources (glucose, fructose, etc.) in the growth medium. Therefore, by controlling the phosphorylation state of HPr, HPrK/P is a sensor enzyme that plays a major role in the regulation of carbon metabolism and sugar transport: it mediates carbon catabolite repression (CCR), and regulates PTS-catalyzed carbohydrate uptake and inducer exclusion.</text>
</comment>
<gene>
    <name evidence="14" type="primary">hprK</name>
    <name evidence="17" type="ORF">EDD71_11366</name>
</gene>
<evidence type="ECO:0000256" key="8">
    <source>
        <dbReference type="ARBA" id="ARBA00022777"/>
    </source>
</evidence>
<evidence type="ECO:0000256" key="14">
    <source>
        <dbReference type="HAMAP-Rule" id="MF_01249"/>
    </source>
</evidence>
<feature type="region of interest" description="Important for the catalytic mechanism of both phosphorylation and dephosphorylation" evidence="14">
    <location>
        <begin position="198"/>
        <end position="207"/>
    </location>
</feature>
<evidence type="ECO:0000313" key="18">
    <source>
        <dbReference type="Proteomes" id="UP000295325"/>
    </source>
</evidence>
<feature type="domain" description="HPr kinase/phosphorylase C-terminal" evidence="16">
    <location>
        <begin position="128"/>
        <end position="296"/>
    </location>
</feature>
<feature type="binding site" evidence="14">
    <location>
        <position position="158"/>
    </location>
    <ligand>
        <name>Mg(2+)</name>
        <dbReference type="ChEBI" id="CHEBI:18420"/>
    </ligand>
</feature>
<dbReference type="GO" id="GO:0000155">
    <property type="term" value="F:phosphorelay sensor kinase activity"/>
    <property type="evidence" value="ECO:0007669"/>
    <property type="project" value="InterPro"/>
</dbReference>
<evidence type="ECO:0000256" key="5">
    <source>
        <dbReference type="ARBA" id="ARBA00022679"/>
    </source>
</evidence>
<evidence type="ECO:0000256" key="12">
    <source>
        <dbReference type="ARBA" id="ARBA00023277"/>
    </source>
</evidence>
<dbReference type="CDD" id="cd01918">
    <property type="entry name" value="HprK_C"/>
    <property type="match status" value="1"/>
</dbReference>
<keyword evidence="9 14" id="KW-0067">ATP-binding</keyword>
<dbReference type="GO" id="GO:0006109">
    <property type="term" value="P:regulation of carbohydrate metabolic process"/>
    <property type="evidence" value="ECO:0007669"/>
    <property type="project" value="UniProtKB-UniRule"/>
</dbReference>
<feature type="region of interest" description="Important for the catalytic mechanism of dephosphorylation" evidence="14">
    <location>
        <begin position="261"/>
        <end position="266"/>
    </location>
</feature>
<evidence type="ECO:0000259" key="16">
    <source>
        <dbReference type="Pfam" id="PF07475"/>
    </source>
</evidence>
<feature type="active site" evidence="14">
    <location>
        <position position="240"/>
    </location>
</feature>
<dbReference type="GO" id="GO:0000287">
    <property type="term" value="F:magnesium ion binding"/>
    <property type="evidence" value="ECO:0007669"/>
    <property type="project" value="UniProtKB-UniRule"/>
</dbReference>
<dbReference type="InterPro" id="IPR028979">
    <property type="entry name" value="Ser_kin/Pase_Hpr-like_N_sf"/>
</dbReference>
<evidence type="ECO:0000256" key="1">
    <source>
        <dbReference type="ARBA" id="ARBA00001120"/>
    </source>
</evidence>
<dbReference type="AlphaFoldDB" id="A0A4R7KKZ1"/>
<dbReference type="NCBIfam" id="TIGR00679">
    <property type="entry name" value="hpr-ser"/>
    <property type="match status" value="1"/>
</dbReference>
<keyword evidence="5 14" id="KW-0808">Transferase</keyword>
<dbReference type="EC" id="2.7.4.-" evidence="14"/>
<feature type="domain" description="HPr(Ser) kinase/phosphorylase N-terminal" evidence="15">
    <location>
        <begin position="4"/>
        <end position="124"/>
    </location>
</feature>
<dbReference type="Pfam" id="PF07475">
    <property type="entry name" value="Hpr_kinase_C"/>
    <property type="match status" value="1"/>
</dbReference>
<dbReference type="GO" id="GO:0005524">
    <property type="term" value="F:ATP binding"/>
    <property type="evidence" value="ECO:0007669"/>
    <property type="project" value="UniProtKB-UniRule"/>
</dbReference>
<dbReference type="GO" id="GO:0004674">
    <property type="term" value="F:protein serine/threonine kinase activity"/>
    <property type="evidence" value="ECO:0007669"/>
    <property type="project" value="UniProtKB-KW"/>
</dbReference>
<feature type="binding site" evidence="14">
    <location>
        <position position="199"/>
    </location>
    <ligand>
        <name>Mg(2+)</name>
        <dbReference type="ChEBI" id="CHEBI:18420"/>
    </ligand>
</feature>
<feature type="active site" description="Proton acceptor; for phosphorylation activity. Proton donor; for dephosphorylation activity" evidence="14">
    <location>
        <position position="175"/>
    </location>
</feature>